<dbReference type="HAMAP" id="MF_01077">
    <property type="entry name" value="RimP"/>
    <property type="match status" value="1"/>
</dbReference>
<dbReference type="CDD" id="cd01734">
    <property type="entry name" value="YlxS_C"/>
    <property type="match status" value="1"/>
</dbReference>
<dbReference type="EMBL" id="FQXV01000006">
    <property type="protein sequence ID" value="SHI04409.1"/>
    <property type="molecule type" value="Genomic_DNA"/>
</dbReference>
<evidence type="ECO:0000259" key="5">
    <source>
        <dbReference type="Pfam" id="PF17384"/>
    </source>
</evidence>
<dbReference type="SUPFAM" id="SSF75420">
    <property type="entry name" value="YhbC-like, N-terminal domain"/>
    <property type="match status" value="1"/>
</dbReference>
<dbReference type="FunFam" id="3.30.300.70:FF:000001">
    <property type="entry name" value="Ribosome maturation factor RimP"/>
    <property type="match status" value="1"/>
</dbReference>
<keyword evidence="1 3" id="KW-0963">Cytoplasm</keyword>
<dbReference type="Proteomes" id="UP000183995">
    <property type="component" value="Unassembled WGS sequence"/>
</dbReference>
<dbReference type="PANTHER" id="PTHR33867">
    <property type="entry name" value="RIBOSOME MATURATION FACTOR RIMP"/>
    <property type="match status" value="1"/>
</dbReference>
<keyword evidence="2 3" id="KW-0690">Ribosome biogenesis</keyword>
<dbReference type="STRING" id="1123282.SAMN02745823_02115"/>
<dbReference type="AlphaFoldDB" id="A0A1M5XXJ4"/>
<dbReference type="Gene3D" id="3.30.300.70">
    <property type="entry name" value="RimP-like superfamily, N-terminal"/>
    <property type="match status" value="1"/>
</dbReference>
<dbReference type="GO" id="GO:0006412">
    <property type="term" value="P:translation"/>
    <property type="evidence" value="ECO:0007669"/>
    <property type="project" value="TreeGrafter"/>
</dbReference>
<name>A0A1M5XXJ4_9FIRM</name>
<sequence length="178" mass="20009">MGFSHSFSCTKALVILAELRSEWQKGRAMKKITEIVAALAEPIVKKHGCELWDVEYAKEAGGWYLRIYIDREDGVSLDHCEAISRELDPILDERDPIPDSYTFEVSSAGAERALKRPSDFQRFMGHLVEVKLYQARDGRKEYIGTLTGSGDDALEITIAGTARQFKKSDVANVRLRIG</sequence>
<evidence type="ECO:0000256" key="3">
    <source>
        <dbReference type="HAMAP-Rule" id="MF_01077"/>
    </source>
</evidence>
<dbReference type="GO" id="GO:0000028">
    <property type="term" value="P:ribosomal small subunit assembly"/>
    <property type="evidence" value="ECO:0007669"/>
    <property type="project" value="TreeGrafter"/>
</dbReference>
<dbReference type="InterPro" id="IPR028998">
    <property type="entry name" value="RimP_C"/>
</dbReference>
<comment type="subcellular location">
    <subcellularLocation>
        <location evidence="3">Cytoplasm</location>
    </subcellularLocation>
</comment>
<comment type="function">
    <text evidence="3">Required for maturation of 30S ribosomal subunits.</text>
</comment>
<gene>
    <name evidence="3" type="primary">rimP</name>
    <name evidence="6" type="ORF">SAMN02745823_02115</name>
</gene>
<dbReference type="GO" id="GO:0005829">
    <property type="term" value="C:cytosol"/>
    <property type="evidence" value="ECO:0007669"/>
    <property type="project" value="TreeGrafter"/>
</dbReference>
<dbReference type="Gene3D" id="2.30.30.180">
    <property type="entry name" value="Ribosome maturation factor RimP, C-terminal domain"/>
    <property type="match status" value="1"/>
</dbReference>
<keyword evidence="7" id="KW-1185">Reference proteome</keyword>
<dbReference type="InterPro" id="IPR036847">
    <property type="entry name" value="RimP_C_sf"/>
</dbReference>
<dbReference type="Pfam" id="PF17384">
    <property type="entry name" value="DUF150_C"/>
    <property type="match status" value="1"/>
</dbReference>
<evidence type="ECO:0000256" key="2">
    <source>
        <dbReference type="ARBA" id="ARBA00022517"/>
    </source>
</evidence>
<reference evidence="6 7" key="1">
    <citation type="submission" date="2016-11" db="EMBL/GenBank/DDBJ databases">
        <authorList>
            <person name="Jaros S."/>
            <person name="Januszkiewicz K."/>
            <person name="Wedrychowicz H."/>
        </authorList>
    </citation>
    <scope>NUCLEOTIDE SEQUENCE [LARGE SCALE GENOMIC DNA]</scope>
    <source>
        <strain evidence="6 7">DSM 10068</strain>
    </source>
</reference>
<dbReference type="InterPro" id="IPR028989">
    <property type="entry name" value="RimP_N"/>
</dbReference>
<evidence type="ECO:0000256" key="1">
    <source>
        <dbReference type="ARBA" id="ARBA00022490"/>
    </source>
</evidence>
<dbReference type="Pfam" id="PF02576">
    <property type="entry name" value="RimP_N"/>
    <property type="match status" value="1"/>
</dbReference>
<comment type="similarity">
    <text evidence="3">Belongs to the RimP family.</text>
</comment>
<evidence type="ECO:0000313" key="6">
    <source>
        <dbReference type="EMBL" id="SHI04409.1"/>
    </source>
</evidence>
<evidence type="ECO:0000313" key="7">
    <source>
        <dbReference type="Proteomes" id="UP000183995"/>
    </source>
</evidence>
<accession>A0A1M5XXJ4</accession>
<evidence type="ECO:0000259" key="4">
    <source>
        <dbReference type="Pfam" id="PF02576"/>
    </source>
</evidence>
<dbReference type="InterPro" id="IPR003728">
    <property type="entry name" value="Ribosome_maturation_RimP"/>
</dbReference>
<dbReference type="SUPFAM" id="SSF74942">
    <property type="entry name" value="YhbC-like, C-terminal domain"/>
    <property type="match status" value="1"/>
</dbReference>
<feature type="domain" description="Ribosome maturation factor RimP C-terminal" evidence="5">
    <location>
        <begin position="114"/>
        <end position="176"/>
    </location>
</feature>
<protein>
    <recommendedName>
        <fullName evidence="3">Ribosome maturation factor RimP</fullName>
    </recommendedName>
</protein>
<organism evidence="6 7">
    <name type="scientific">Sporobacter termitidis DSM 10068</name>
    <dbReference type="NCBI Taxonomy" id="1123282"/>
    <lineage>
        <taxon>Bacteria</taxon>
        <taxon>Bacillati</taxon>
        <taxon>Bacillota</taxon>
        <taxon>Clostridia</taxon>
        <taxon>Eubacteriales</taxon>
        <taxon>Oscillospiraceae</taxon>
        <taxon>Sporobacter</taxon>
    </lineage>
</organism>
<dbReference type="InterPro" id="IPR035956">
    <property type="entry name" value="RimP_N_sf"/>
</dbReference>
<dbReference type="PANTHER" id="PTHR33867:SF1">
    <property type="entry name" value="RIBOSOME MATURATION FACTOR RIMP"/>
    <property type="match status" value="1"/>
</dbReference>
<feature type="domain" description="Ribosome maturation factor RimP N-terminal" evidence="4">
    <location>
        <begin position="39"/>
        <end position="111"/>
    </location>
</feature>
<proteinExistence type="inferred from homology"/>